<dbReference type="EMBL" id="LBWR01000003">
    <property type="protein sequence ID" value="KKR12117.1"/>
    <property type="molecule type" value="Genomic_DNA"/>
</dbReference>
<accession>A0A0G0REQ9</accession>
<name>A0A0G0REQ9_9BACT</name>
<protein>
    <submittedName>
        <fullName evidence="1">Uncharacterized protein</fullName>
    </submittedName>
</protein>
<organism evidence="1 2">
    <name type="scientific">Candidatus Wolfebacteria bacterium GW2011_GWC2_39_22</name>
    <dbReference type="NCBI Taxonomy" id="1619013"/>
    <lineage>
        <taxon>Bacteria</taxon>
        <taxon>Candidatus Wolfeibacteriota</taxon>
    </lineage>
</organism>
<gene>
    <name evidence="1" type="ORF">UT41_C0003G0044</name>
</gene>
<proteinExistence type="predicted"/>
<dbReference type="AlphaFoldDB" id="A0A0G0REQ9"/>
<reference evidence="1 2" key="1">
    <citation type="journal article" date="2015" name="Nature">
        <title>rRNA introns, odd ribosomes, and small enigmatic genomes across a large radiation of phyla.</title>
        <authorList>
            <person name="Brown C.T."/>
            <person name="Hug L.A."/>
            <person name="Thomas B.C."/>
            <person name="Sharon I."/>
            <person name="Castelle C.J."/>
            <person name="Singh A."/>
            <person name="Wilkins M.J."/>
            <person name="Williams K.H."/>
            <person name="Banfield J.F."/>
        </authorList>
    </citation>
    <scope>NUCLEOTIDE SEQUENCE [LARGE SCALE GENOMIC DNA]</scope>
</reference>
<evidence type="ECO:0000313" key="2">
    <source>
        <dbReference type="Proteomes" id="UP000034665"/>
    </source>
</evidence>
<sequence length="97" mass="10729">MANRKLRHTTGRSLEGNISVNWGSLQEILHDGRTVVFMQAHPGGSRNPYAVVPGYKVGKYKREGKSTSVNVETISHADQLAVRGKIQPIVEGIISFW</sequence>
<evidence type="ECO:0000313" key="1">
    <source>
        <dbReference type="EMBL" id="KKR12117.1"/>
    </source>
</evidence>
<comment type="caution">
    <text evidence="1">The sequence shown here is derived from an EMBL/GenBank/DDBJ whole genome shotgun (WGS) entry which is preliminary data.</text>
</comment>
<dbReference type="Proteomes" id="UP000034665">
    <property type="component" value="Unassembled WGS sequence"/>
</dbReference>
<dbReference type="STRING" id="1619013.UT41_C0003G0044"/>